<evidence type="ECO:0000256" key="3">
    <source>
        <dbReference type="PROSITE-ProRule" id="PRU00339"/>
    </source>
</evidence>
<dbReference type="AlphaFoldDB" id="A0A0V0QEQ8"/>
<feature type="region of interest" description="Disordered" evidence="4">
    <location>
        <begin position="1"/>
        <end position="45"/>
    </location>
</feature>
<comment type="caution">
    <text evidence="5">The sequence shown here is derived from an EMBL/GenBank/DDBJ whole genome shotgun (WGS) entry which is preliminary data.</text>
</comment>
<dbReference type="SMART" id="SM00028">
    <property type="entry name" value="TPR"/>
    <property type="match status" value="4"/>
</dbReference>
<gene>
    <name evidence="5" type="ORF">PPERSA_00904</name>
</gene>
<accession>A0A0V0QEQ8</accession>
<name>A0A0V0QEQ8_PSEPJ</name>
<keyword evidence="1" id="KW-0677">Repeat</keyword>
<keyword evidence="6" id="KW-1185">Reference proteome</keyword>
<evidence type="ECO:0000313" key="5">
    <source>
        <dbReference type="EMBL" id="KRX00677.1"/>
    </source>
</evidence>
<dbReference type="PANTHER" id="PTHR45641:SF19">
    <property type="entry name" value="NEPHROCYSTIN-3"/>
    <property type="match status" value="1"/>
</dbReference>
<evidence type="ECO:0000256" key="1">
    <source>
        <dbReference type="ARBA" id="ARBA00022737"/>
    </source>
</evidence>
<keyword evidence="2 3" id="KW-0802">TPR repeat</keyword>
<feature type="repeat" description="TPR" evidence="3">
    <location>
        <begin position="779"/>
        <end position="812"/>
    </location>
</feature>
<dbReference type="PROSITE" id="PS50005">
    <property type="entry name" value="TPR"/>
    <property type="match status" value="1"/>
</dbReference>
<evidence type="ECO:0000256" key="4">
    <source>
        <dbReference type="SAM" id="MobiDB-lite"/>
    </source>
</evidence>
<feature type="compositionally biased region" description="Polar residues" evidence="4">
    <location>
        <begin position="1"/>
        <end position="19"/>
    </location>
</feature>
<dbReference type="EMBL" id="LDAU01000183">
    <property type="protein sequence ID" value="KRX00677.1"/>
    <property type="molecule type" value="Genomic_DNA"/>
</dbReference>
<dbReference type="PANTHER" id="PTHR45641">
    <property type="entry name" value="TETRATRICOPEPTIDE REPEAT PROTEIN (AFU_ORTHOLOGUE AFUA_6G03870)"/>
    <property type="match status" value="1"/>
</dbReference>
<evidence type="ECO:0000256" key="2">
    <source>
        <dbReference type="ARBA" id="ARBA00022803"/>
    </source>
</evidence>
<dbReference type="InterPro" id="IPR019734">
    <property type="entry name" value="TPR_rpt"/>
</dbReference>
<dbReference type="SUPFAM" id="SSF48452">
    <property type="entry name" value="TPR-like"/>
    <property type="match status" value="2"/>
</dbReference>
<dbReference type="OrthoDB" id="626167at2759"/>
<feature type="compositionally biased region" description="Low complexity" evidence="4">
    <location>
        <begin position="25"/>
        <end position="44"/>
    </location>
</feature>
<dbReference type="InParanoid" id="A0A0V0QEQ8"/>
<dbReference type="Gene3D" id="1.25.40.10">
    <property type="entry name" value="Tetratricopeptide repeat domain"/>
    <property type="match status" value="2"/>
</dbReference>
<evidence type="ECO:0000313" key="6">
    <source>
        <dbReference type="Proteomes" id="UP000054937"/>
    </source>
</evidence>
<dbReference type="OMA" id="DINETHS"/>
<dbReference type="InterPro" id="IPR011990">
    <property type="entry name" value="TPR-like_helical_dom_sf"/>
</dbReference>
<reference evidence="5 6" key="1">
    <citation type="journal article" date="2015" name="Sci. Rep.">
        <title>Genome of the facultative scuticociliatosis pathogen Pseudocohnilembus persalinus provides insight into its virulence through horizontal gene transfer.</title>
        <authorList>
            <person name="Xiong J."/>
            <person name="Wang G."/>
            <person name="Cheng J."/>
            <person name="Tian M."/>
            <person name="Pan X."/>
            <person name="Warren A."/>
            <person name="Jiang C."/>
            <person name="Yuan D."/>
            <person name="Miao W."/>
        </authorList>
    </citation>
    <scope>NUCLEOTIDE SEQUENCE [LARGE SCALE GENOMIC DNA]</scope>
    <source>
        <strain evidence="5">36N120E</strain>
    </source>
</reference>
<dbReference type="Pfam" id="PF13424">
    <property type="entry name" value="TPR_12"/>
    <property type="match status" value="2"/>
</dbReference>
<proteinExistence type="predicted"/>
<dbReference type="Proteomes" id="UP000054937">
    <property type="component" value="Unassembled WGS sequence"/>
</dbReference>
<organism evidence="5 6">
    <name type="scientific">Pseudocohnilembus persalinus</name>
    <name type="common">Ciliate</name>
    <dbReference type="NCBI Taxonomy" id="266149"/>
    <lineage>
        <taxon>Eukaryota</taxon>
        <taxon>Sar</taxon>
        <taxon>Alveolata</taxon>
        <taxon>Ciliophora</taxon>
        <taxon>Intramacronucleata</taxon>
        <taxon>Oligohymenophorea</taxon>
        <taxon>Scuticociliatia</taxon>
        <taxon>Philasterida</taxon>
        <taxon>Pseudocohnilembidae</taxon>
        <taxon>Pseudocohnilembus</taxon>
    </lineage>
</organism>
<sequence length="958" mass="114333">MGGGSSKQNTNKLERQNGQIDPKGSLNQSKQNNQQNNLNKSNQNGIHVNKQGKYQIRSEQQKFQGQEVIKSEQKPLMFKAQSWGWKNQSVIFQYKLKETLNFKSDIIQIVNKYMCGEVNGNTILQAMIKYKQNMNEFKFYKQQFRTHLFLPNWIIEEKIGSEEFYKIYLEKAILFLLEGTHKIKEIMYEYFDEQNKEFEQKNAFVFNLMTYVHKQIKQMEKIEDTNDAELEQDEEYEQQEKQDKFNKKKDQNFIQYGGGTYSKSYGRIYQETQEFIKSLKHKLPYQDILYVQNQLLGKHHQKFQSSYGNSYLVLDQKNKVFYQFQQFANQTEFKQQLAQIQMVPQEFKKIMQEPEFEYNSYSEIIIVKRERIDLLNYVKLRKLQNESKNLKNKPPLSREELLYIIYFMVENQIEMFQKGVIFSDIKLNNFWLRNLKDEYLLYPEFKEENENLDKKKYDEENTYILKIACDQMYYYKEELDEFYPQFYSPFYFKKNIMDKANKQNISKEDMFRAQMFAIGRCIQMCIDPDIEQKYEDYGEQQLQELLEQHKEYLGEQLCEVLINMEGDNPSRISEWYVNFEILQKDVAYSTHYSGIYPVKNIDDSQSKIIQKFHKNLIKVKGIFDNLSQEEIYEMSLTDPDFLDKIDQDLGFYSQFCLFEQESKILEVSIGYCEQKLKKEGSLDQDIAVETKYILAGYYKRLAQNMQKQGKNDNILQYYKRSIDLKAELLGNSDLELVNSLVQMAKLSYDSYLIDDALDKFKRALHIIQEKYGDKHHLTSSILTKLGKTMQRNKQYDEALIYFYEALDNKSNYFGENHVQLTPELSCVGALYEEIGQYNKALKNHYGQEHPELTKTLTNIANVYYLQGKETESLSLMRKCLKITQEFYGEDHVANGRHEFSIGRILHDFEKLYEARDILEKAKIKYERYYGNDNISTIKICQELNEVLREIKEEEQGEF</sequence>
<protein>
    <submittedName>
        <fullName evidence="5">Uncharacterized protein</fullName>
    </submittedName>
</protein>